<dbReference type="PANTHER" id="PTHR43790:SF9">
    <property type="entry name" value="GALACTOFURANOSE TRANSPORTER ATP-BINDING PROTEIN YTFR"/>
    <property type="match status" value="1"/>
</dbReference>
<reference evidence="6 7" key="1">
    <citation type="submission" date="2016-07" db="EMBL/GenBank/DDBJ databases">
        <title>Enhancement of antibiotic productionsby engineered nitrateutilization in actinobacteria.</title>
        <authorList>
            <person name="Meng S.C."/>
        </authorList>
    </citation>
    <scope>NUCLEOTIDE SEQUENCE [LARGE SCALE GENOMIC DNA]</scope>
    <source>
        <strain evidence="6 7">NRRL 2936</strain>
    </source>
</reference>
<dbReference type="STRING" id="1915.SLINC_5274"/>
<dbReference type="InterPro" id="IPR017871">
    <property type="entry name" value="ABC_transporter-like_CS"/>
</dbReference>
<evidence type="ECO:0000256" key="2">
    <source>
        <dbReference type="ARBA" id="ARBA00022737"/>
    </source>
</evidence>
<dbReference type="EMBL" id="CP016438">
    <property type="protein sequence ID" value="ANS67498.1"/>
    <property type="molecule type" value="Genomic_DNA"/>
</dbReference>
<dbReference type="CDD" id="cd03215">
    <property type="entry name" value="ABC_Carb_Monos_II"/>
    <property type="match status" value="1"/>
</dbReference>
<dbReference type="InterPro" id="IPR050107">
    <property type="entry name" value="ABC_carbohydrate_import_ATPase"/>
</dbReference>
<evidence type="ECO:0000313" key="6">
    <source>
        <dbReference type="EMBL" id="ANS67498.1"/>
    </source>
</evidence>
<dbReference type="InterPro" id="IPR003439">
    <property type="entry name" value="ABC_transporter-like_ATP-bd"/>
</dbReference>
<feature type="region of interest" description="Disordered" evidence="5">
    <location>
        <begin position="448"/>
        <end position="468"/>
    </location>
</feature>
<dbReference type="SUPFAM" id="SSF52540">
    <property type="entry name" value="P-loop containing nucleoside triphosphate hydrolases"/>
    <property type="match status" value="2"/>
</dbReference>
<evidence type="ECO:0000256" key="5">
    <source>
        <dbReference type="SAM" id="MobiDB-lite"/>
    </source>
</evidence>
<evidence type="ECO:0000313" key="7">
    <source>
        <dbReference type="Proteomes" id="UP000092598"/>
    </source>
</evidence>
<keyword evidence="1" id="KW-0813">Transport</keyword>
<gene>
    <name evidence="6" type="ORF">SLINC_5274</name>
</gene>
<dbReference type="KEGG" id="sls:SLINC_5274"/>
<dbReference type="AlphaFoldDB" id="A0A1B1MFW0"/>
<protein>
    <submittedName>
        <fullName evidence="6">Sugar ABC transporter ATP-binding protein</fullName>
    </submittedName>
</protein>
<dbReference type="InterPro" id="IPR027417">
    <property type="entry name" value="P-loop_NTPase"/>
</dbReference>
<dbReference type="PROSITE" id="PS00211">
    <property type="entry name" value="ABC_TRANSPORTER_1"/>
    <property type="match status" value="1"/>
</dbReference>
<evidence type="ECO:0000256" key="1">
    <source>
        <dbReference type="ARBA" id="ARBA00022448"/>
    </source>
</evidence>
<keyword evidence="7" id="KW-1185">Reference proteome</keyword>
<keyword evidence="4 6" id="KW-0067">ATP-binding</keyword>
<dbReference type="GO" id="GO:0005524">
    <property type="term" value="F:ATP binding"/>
    <property type="evidence" value="ECO:0007669"/>
    <property type="project" value="UniProtKB-KW"/>
</dbReference>
<evidence type="ECO:0000256" key="3">
    <source>
        <dbReference type="ARBA" id="ARBA00022741"/>
    </source>
</evidence>
<dbReference type="CDD" id="cd03216">
    <property type="entry name" value="ABC_Carb_Monos_I"/>
    <property type="match status" value="1"/>
</dbReference>
<dbReference type="GO" id="GO:0016887">
    <property type="term" value="F:ATP hydrolysis activity"/>
    <property type="evidence" value="ECO:0007669"/>
    <property type="project" value="InterPro"/>
</dbReference>
<dbReference type="PATRIC" id="fig|1915.4.peg.5848"/>
<dbReference type="PANTHER" id="PTHR43790">
    <property type="entry name" value="CARBOHYDRATE TRANSPORT ATP-BINDING PROTEIN MG119-RELATED"/>
    <property type="match status" value="1"/>
</dbReference>
<dbReference type="Gene3D" id="3.40.50.300">
    <property type="entry name" value="P-loop containing nucleotide triphosphate hydrolases"/>
    <property type="match status" value="2"/>
</dbReference>
<dbReference type="PROSITE" id="PS50893">
    <property type="entry name" value="ABC_TRANSPORTER_2"/>
    <property type="match status" value="2"/>
</dbReference>
<dbReference type="Proteomes" id="UP000092598">
    <property type="component" value="Chromosome"/>
</dbReference>
<evidence type="ECO:0000256" key="4">
    <source>
        <dbReference type="ARBA" id="ARBA00022840"/>
    </source>
</evidence>
<dbReference type="Pfam" id="PF00005">
    <property type="entry name" value="ABC_tran"/>
    <property type="match status" value="2"/>
</dbReference>
<accession>A0A1B1MFW0</accession>
<keyword evidence="3" id="KW-0547">Nucleotide-binding</keyword>
<keyword evidence="2" id="KW-0677">Repeat</keyword>
<feature type="compositionally biased region" description="Basic and acidic residues" evidence="5">
    <location>
        <begin position="459"/>
        <end position="468"/>
    </location>
</feature>
<sequence length="468" mass="50641">MKILYGMQQPDEGTITVAGERVTFNNPADAIARGIGMVHQHFMLADNLTVLENVVLGAEKLYGIGAKARTKIKEISDAYGLGVRPDVLLEELGVADRQRVEILKVLYRGARTLILDEPTAVLVPQEVDALFDNLRELKAEGLTVIFISHKLGEVLSVADEITVIRRGTTVGTVDPRTTTSKQLAELMVGSELPTPETHESTVTDVAMLTVDGLRLSQTDLDGVERIILDRIGFTIHKGEILGIAGVEGNGQSELVEAIMGIRTPDAGTITLDGTDISQTATRRRREAGVGYIPEDRHRHGLLLEAPLWENRILGHVTEKPNARGGLLDLKGARTDTQRIIEDYDVRTPGIEVTAASLSGGNQQKLIVGREMSHAPKLLIAAHPTRGVDVGAQAAIWDHIRQARREGLAVLLISADLDELIGLSDTLRVMYRGRLVADADPATITPEELGSAMTGAASGHLEHTEDDAR</sequence>
<proteinExistence type="predicted"/>
<organism evidence="6 7">
    <name type="scientific">Streptomyces lincolnensis</name>
    <dbReference type="NCBI Taxonomy" id="1915"/>
    <lineage>
        <taxon>Bacteria</taxon>
        <taxon>Bacillati</taxon>
        <taxon>Actinomycetota</taxon>
        <taxon>Actinomycetes</taxon>
        <taxon>Kitasatosporales</taxon>
        <taxon>Streptomycetaceae</taxon>
        <taxon>Streptomyces</taxon>
    </lineage>
</organism>
<name>A0A1B1MFW0_STRLN</name>